<name>A0A3M7PC29_BRAPC</name>
<protein>
    <submittedName>
        <fullName evidence="2">Uncharacterized protein</fullName>
    </submittedName>
</protein>
<reference evidence="2 3" key="1">
    <citation type="journal article" date="2018" name="Sci. Rep.">
        <title>Genomic signatures of local adaptation to the degree of environmental predictability in rotifers.</title>
        <authorList>
            <person name="Franch-Gras L."/>
            <person name="Hahn C."/>
            <person name="Garcia-Roger E.M."/>
            <person name="Carmona M.J."/>
            <person name="Serra M."/>
            <person name="Gomez A."/>
        </authorList>
    </citation>
    <scope>NUCLEOTIDE SEQUENCE [LARGE SCALE GENOMIC DNA]</scope>
    <source>
        <strain evidence="2">HYR1</strain>
    </source>
</reference>
<gene>
    <name evidence="2" type="ORF">BpHYR1_023504</name>
</gene>
<keyword evidence="3" id="KW-1185">Reference proteome</keyword>
<dbReference type="OrthoDB" id="3263820at2759"/>
<sequence length="106" mass="11796">SPIRSSPSKGLKRNIRPNKNSRPSVDVTSPVLSFISDSPARSKACFSFSVQFNGFCGCVKCLHPGERKNNRRVYPVSENVLIRSPDVYNNQVKGAIEQVLPVKTKY</sequence>
<accession>A0A3M7PC29</accession>
<dbReference type="EMBL" id="REGN01012073">
    <property type="protein sequence ID" value="RMZ96563.1"/>
    <property type="molecule type" value="Genomic_DNA"/>
</dbReference>
<evidence type="ECO:0000313" key="3">
    <source>
        <dbReference type="Proteomes" id="UP000276133"/>
    </source>
</evidence>
<dbReference type="AlphaFoldDB" id="A0A3M7PC29"/>
<feature type="non-terminal residue" evidence="2">
    <location>
        <position position="1"/>
    </location>
</feature>
<organism evidence="2 3">
    <name type="scientific">Brachionus plicatilis</name>
    <name type="common">Marine rotifer</name>
    <name type="synonym">Brachionus muelleri</name>
    <dbReference type="NCBI Taxonomy" id="10195"/>
    <lineage>
        <taxon>Eukaryota</taxon>
        <taxon>Metazoa</taxon>
        <taxon>Spiralia</taxon>
        <taxon>Gnathifera</taxon>
        <taxon>Rotifera</taxon>
        <taxon>Eurotatoria</taxon>
        <taxon>Monogononta</taxon>
        <taxon>Pseudotrocha</taxon>
        <taxon>Ploima</taxon>
        <taxon>Brachionidae</taxon>
        <taxon>Brachionus</taxon>
    </lineage>
</organism>
<feature type="region of interest" description="Disordered" evidence="1">
    <location>
        <begin position="1"/>
        <end position="24"/>
    </location>
</feature>
<dbReference type="Proteomes" id="UP000276133">
    <property type="component" value="Unassembled WGS sequence"/>
</dbReference>
<proteinExistence type="predicted"/>
<evidence type="ECO:0000256" key="1">
    <source>
        <dbReference type="SAM" id="MobiDB-lite"/>
    </source>
</evidence>
<comment type="caution">
    <text evidence="2">The sequence shown here is derived from an EMBL/GenBank/DDBJ whole genome shotgun (WGS) entry which is preliminary data.</text>
</comment>
<evidence type="ECO:0000313" key="2">
    <source>
        <dbReference type="EMBL" id="RMZ96563.1"/>
    </source>
</evidence>